<dbReference type="EMBL" id="CAJZAI010000034">
    <property type="protein sequence ID" value="CAG9185473.1"/>
    <property type="molecule type" value="Genomic_DNA"/>
</dbReference>
<gene>
    <name evidence="2" type="ORF">LMG23992_05554</name>
</gene>
<name>A0ABM8XYH7_9BURK</name>
<dbReference type="RefSeq" id="WP_224082959.1">
    <property type="nucleotide sequence ID" value="NZ_CAJZAI010000034.1"/>
</dbReference>
<accession>A0ABM8XYH7</accession>
<keyword evidence="1" id="KW-1133">Transmembrane helix</keyword>
<feature type="transmembrane region" description="Helical" evidence="1">
    <location>
        <begin position="63"/>
        <end position="84"/>
    </location>
</feature>
<evidence type="ECO:0008006" key="4">
    <source>
        <dbReference type="Google" id="ProtNLM"/>
    </source>
</evidence>
<evidence type="ECO:0000313" key="2">
    <source>
        <dbReference type="EMBL" id="CAG9185473.1"/>
    </source>
</evidence>
<feature type="transmembrane region" description="Helical" evidence="1">
    <location>
        <begin position="113"/>
        <end position="135"/>
    </location>
</feature>
<comment type="caution">
    <text evidence="2">The sequence shown here is derived from an EMBL/GenBank/DDBJ whole genome shotgun (WGS) entry which is preliminary data.</text>
</comment>
<dbReference type="Pfam" id="PF11168">
    <property type="entry name" value="DUF2955"/>
    <property type="match status" value="1"/>
</dbReference>
<feature type="transmembrane region" description="Helical" evidence="1">
    <location>
        <begin position="142"/>
        <end position="161"/>
    </location>
</feature>
<evidence type="ECO:0000313" key="3">
    <source>
        <dbReference type="Proteomes" id="UP000727654"/>
    </source>
</evidence>
<feature type="transmembrane region" description="Helical" evidence="1">
    <location>
        <begin position="285"/>
        <end position="301"/>
    </location>
</feature>
<feature type="transmembrane region" description="Helical" evidence="1">
    <location>
        <begin position="21"/>
        <end position="43"/>
    </location>
</feature>
<keyword evidence="1" id="KW-0812">Transmembrane</keyword>
<proteinExistence type="predicted"/>
<sequence length="346" mass="36232">MSTEGVVTGETAVRGRRALRLAIGTALCLATSYGLGWPIPMVAPVMGAFVLASLDRPLSARAGVGLALVAMLATGSGLLVVPFLRQYPSSGVLMTGLGLFLAFRQGLRSGNGLVGTFLAAGLTMVSVAGTADIGLAITVVAALVKGLLLAVAVLALCFRLVPEPAAGSARQRAPAVSQSAADWMALRAALVVMPPVLLALADPAAYMPILMKAVSLGRQSCTTARGAARELLGSTLLGGLLAIVFWWALGLFVHLWMFFLWMLLFALLLARKLFAGPSTRFSPGFWLNTLVTLIILLGQSVEDSAAGKDVYHAFAVRMGLFIGVTLYACLMLELLDQRSRASSPMT</sequence>
<feature type="transmembrane region" description="Helical" evidence="1">
    <location>
        <begin position="313"/>
        <end position="335"/>
    </location>
</feature>
<feature type="transmembrane region" description="Helical" evidence="1">
    <location>
        <begin position="91"/>
        <end position="107"/>
    </location>
</feature>
<dbReference type="InterPro" id="IPR022604">
    <property type="entry name" value="DUF2955"/>
</dbReference>
<evidence type="ECO:0000256" key="1">
    <source>
        <dbReference type="SAM" id="Phobius"/>
    </source>
</evidence>
<feature type="transmembrane region" description="Helical" evidence="1">
    <location>
        <begin position="255"/>
        <end position="273"/>
    </location>
</feature>
<keyword evidence="1" id="KW-0472">Membrane</keyword>
<protein>
    <recommendedName>
        <fullName evidence="4">DUF2955 domain-containing protein</fullName>
    </recommendedName>
</protein>
<keyword evidence="3" id="KW-1185">Reference proteome</keyword>
<feature type="transmembrane region" description="Helical" evidence="1">
    <location>
        <begin position="231"/>
        <end position="249"/>
    </location>
</feature>
<feature type="transmembrane region" description="Helical" evidence="1">
    <location>
        <begin position="188"/>
        <end position="210"/>
    </location>
</feature>
<reference evidence="2 3" key="1">
    <citation type="submission" date="2021-08" db="EMBL/GenBank/DDBJ databases">
        <authorList>
            <person name="Peeters C."/>
        </authorList>
    </citation>
    <scope>NUCLEOTIDE SEQUENCE [LARGE SCALE GENOMIC DNA]</scope>
    <source>
        <strain evidence="2 3">LMG 23992</strain>
    </source>
</reference>
<dbReference type="Proteomes" id="UP000727654">
    <property type="component" value="Unassembled WGS sequence"/>
</dbReference>
<organism evidence="2 3">
    <name type="scientific">Cupriavidus laharis</name>
    <dbReference type="NCBI Taxonomy" id="151654"/>
    <lineage>
        <taxon>Bacteria</taxon>
        <taxon>Pseudomonadati</taxon>
        <taxon>Pseudomonadota</taxon>
        <taxon>Betaproteobacteria</taxon>
        <taxon>Burkholderiales</taxon>
        <taxon>Burkholderiaceae</taxon>
        <taxon>Cupriavidus</taxon>
    </lineage>
</organism>